<dbReference type="InterPro" id="IPR006016">
    <property type="entry name" value="UspA"/>
</dbReference>
<sequence length="143" mass="14925">MILVGVDGSPASRKALRWALEQAVRTGDTVEATMAWSREPEFVPAVSLGVHPHADSPARRHPARELHSIVEQVRATVPGAPDVAEVTITGDAGTALTRASRQADLLVVGSCGHSPLAEVFLGSVAADCVRHTACPIVVVPPEA</sequence>
<comment type="similarity">
    <text evidence="1">Belongs to the universal stress protein A family.</text>
</comment>
<evidence type="ECO:0000259" key="2">
    <source>
        <dbReference type="Pfam" id="PF00582"/>
    </source>
</evidence>
<name>A0A8T8I001_9PSEU</name>
<dbReference type="Pfam" id="PF00582">
    <property type="entry name" value="Usp"/>
    <property type="match status" value="1"/>
</dbReference>
<dbReference type="EMBL" id="JAFBCL010000001">
    <property type="protein sequence ID" value="MBM7809707.1"/>
    <property type="molecule type" value="Genomic_DNA"/>
</dbReference>
<evidence type="ECO:0000256" key="1">
    <source>
        <dbReference type="ARBA" id="ARBA00008791"/>
    </source>
</evidence>
<dbReference type="SUPFAM" id="SSF52402">
    <property type="entry name" value="Adenine nucleotide alpha hydrolases-like"/>
    <property type="match status" value="1"/>
</dbReference>
<proteinExistence type="inferred from homology"/>
<protein>
    <submittedName>
        <fullName evidence="3">Nucleotide-binding universal stress UspA family protein</fullName>
    </submittedName>
    <submittedName>
        <fullName evidence="4">Universal stress protein</fullName>
    </submittedName>
</protein>
<dbReference type="PANTHER" id="PTHR31964:SF113">
    <property type="entry name" value="USPA DOMAIN-CONTAINING PROTEIN"/>
    <property type="match status" value="1"/>
</dbReference>
<dbReference type="PRINTS" id="PR01438">
    <property type="entry name" value="UNVRSLSTRESS"/>
</dbReference>
<reference evidence="4" key="2">
    <citation type="submission" date="2021-04" db="EMBL/GenBank/DDBJ databases">
        <title>Saccharothrix algeriensis WGS.</title>
        <authorList>
            <person name="Stuskova K."/>
            <person name="Hakalova E."/>
            <person name="Tebbal A.B."/>
            <person name="Eichmeier A."/>
        </authorList>
    </citation>
    <scope>NUCLEOTIDE SEQUENCE</scope>
    <source>
        <strain evidence="4">NRRL B-24137</strain>
    </source>
</reference>
<evidence type="ECO:0000313" key="3">
    <source>
        <dbReference type="EMBL" id="MBM7809707.1"/>
    </source>
</evidence>
<keyword evidence="6" id="KW-1185">Reference proteome</keyword>
<dbReference type="Proteomes" id="UP000671828">
    <property type="component" value="Chromosome"/>
</dbReference>
<dbReference type="EMBL" id="CP072788">
    <property type="protein sequence ID" value="QTR04001.1"/>
    <property type="molecule type" value="Genomic_DNA"/>
</dbReference>
<dbReference type="Gene3D" id="3.40.50.620">
    <property type="entry name" value="HUPs"/>
    <property type="match status" value="1"/>
</dbReference>
<dbReference type="CDD" id="cd23659">
    <property type="entry name" value="USP_At3g01520-like"/>
    <property type="match status" value="1"/>
</dbReference>
<reference evidence="3 6" key="1">
    <citation type="submission" date="2021-01" db="EMBL/GenBank/DDBJ databases">
        <title>Sequencing the genomes of 1000 actinobacteria strains.</title>
        <authorList>
            <person name="Klenk H.-P."/>
        </authorList>
    </citation>
    <scope>NUCLEOTIDE SEQUENCE [LARGE SCALE GENOMIC DNA]</scope>
    <source>
        <strain evidence="3 6">DSM 44581</strain>
    </source>
</reference>
<dbReference type="InterPro" id="IPR006015">
    <property type="entry name" value="Universal_stress_UspA"/>
</dbReference>
<gene>
    <name evidence="4" type="ORF">J7S33_03025</name>
    <name evidence="3" type="ORF">JOE68_000572</name>
</gene>
<accession>A0A8T8I001</accession>
<dbReference type="Proteomes" id="UP001195724">
    <property type="component" value="Unassembled WGS sequence"/>
</dbReference>
<dbReference type="InterPro" id="IPR014729">
    <property type="entry name" value="Rossmann-like_a/b/a_fold"/>
</dbReference>
<evidence type="ECO:0000313" key="6">
    <source>
        <dbReference type="Proteomes" id="UP001195724"/>
    </source>
</evidence>
<dbReference type="PANTHER" id="PTHR31964">
    <property type="entry name" value="ADENINE NUCLEOTIDE ALPHA HYDROLASES-LIKE SUPERFAMILY PROTEIN"/>
    <property type="match status" value="1"/>
</dbReference>
<dbReference type="RefSeq" id="WP_204840784.1">
    <property type="nucleotide sequence ID" value="NZ_JAFBCL010000001.1"/>
</dbReference>
<organism evidence="4 5">
    <name type="scientific">Saccharothrix algeriensis</name>
    <dbReference type="NCBI Taxonomy" id="173560"/>
    <lineage>
        <taxon>Bacteria</taxon>
        <taxon>Bacillati</taxon>
        <taxon>Actinomycetota</taxon>
        <taxon>Actinomycetes</taxon>
        <taxon>Pseudonocardiales</taxon>
        <taxon>Pseudonocardiaceae</taxon>
        <taxon>Saccharothrix</taxon>
    </lineage>
</organism>
<evidence type="ECO:0000313" key="5">
    <source>
        <dbReference type="Proteomes" id="UP000671828"/>
    </source>
</evidence>
<evidence type="ECO:0000313" key="4">
    <source>
        <dbReference type="EMBL" id="QTR04001.1"/>
    </source>
</evidence>
<feature type="domain" description="UspA" evidence="2">
    <location>
        <begin position="2"/>
        <end position="140"/>
    </location>
</feature>
<dbReference type="AlphaFoldDB" id="A0A8T8I001"/>